<sequence length="269" mass="31130">MSKIALNYLRLRGVSIQRQLAIEEALFRVGQEKATLTTEDGISASDNFFIYNDKAPRPAIVMGIGGKAEQLVDIQSCRKLHMPLLRRFTGGGTVVVDENTIFASFLCSTDKLPQVLPYPRNIMKWSETFYEPFFQRLCPGSVFRLQEDDYVIGDRKCGGNAQSIGKNRWVHHTSFLWDYDPIKMQLLHNPARQPNYRQHRAHQDFLLPLRKLVLEDSKVEEEATFESEALAQVMRKELDLWFDVREISLEQIQSIITRPHRQATRLVSY</sequence>
<evidence type="ECO:0000313" key="2">
    <source>
        <dbReference type="EMBL" id="CCA18643.1"/>
    </source>
</evidence>
<dbReference type="InterPro" id="IPR045864">
    <property type="entry name" value="aa-tRNA-synth_II/BPL/LPL"/>
</dbReference>
<dbReference type="Gene3D" id="3.30.930.10">
    <property type="entry name" value="Bira Bifunctional Protein, Domain 2"/>
    <property type="match status" value="1"/>
</dbReference>
<gene>
    <name evidence="2" type="primary">AlNc14C54G4152</name>
    <name evidence="2" type="ORF">ALNC14_047860</name>
</gene>
<feature type="domain" description="BPL/LPL catalytic" evidence="1">
    <location>
        <begin position="43"/>
        <end position="246"/>
    </location>
</feature>
<dbReference type="PANTHER" id="PTHR43506">
    <property type="entry name" value="BIOTIN/LIPOATE A/B PROTEIN LIGASE FAMILY"/>
    <property type="match status" value="1"/>
</dbReference>
<organism evidence="2">
    <name type="scientific">Albugo laibachii Nc14</name>
    <dbReference type="NCBI Taxonomy" id="890382"/>
    <lineage>
        <taxon>Eukaryota</taxon>
        <taxon>Sar</taxon>
        <taxon>Stramenopiles</taxon>
        <taxon>Oomycota</taxon>
        <taxon>Peronosporomycetes</taxon>
        <taxon>Albuginales</taxon>
        <taxon>Albuginaceae</taxon>
        <taxon>Albugo</taxon>
    </lineage>
</organism>
<dbReference type="SUPFAM" id="SSF55681">
    <property type="entry name" value="Class II aaRS and biotin synthetases"/>
    <property type="match status" value="1"/>
</dbReference>
<dbReference type="PANTHER" id="PTHR43506:SF1">
    <property type="entry name" value="BPL_LPL CATALYTIC DOMAIN-CONTAINING PROTEIN"/>
    <property type="match status" value="1"/>
</dbReference>
<evidence type="ECO:0000259" key="1">
    <source>
        <dbReference type="PROSITE" id="PS51733"/>
    </source>
</evidence>
<dbReference type="InterPro" id="IPR053264">
    <property type="entry name" value="Lipoate-ligase_2_inactive"/>
</dbReference>
<dbReference type="Pfam" id="PF21948">
    <property type="entry name" value="LplA-B_cat"/>
    <property type="match status" value="1"/>
</dbReference>
<dbReference type="EMBL" id="FR824099">
    <property type="protein sequence ID" value="CCA18643.1"/>
    <property type="molecule type" value="Genomic_DNA"/>
</dbReference>
<proteinExistence type="predicted"/>
<dbReference type="AlphaFoldDB" id="F0WBW4"/>
<dbReference type="InterPro" id="IPR004143">
    <property type="entry name" value="BPL_LPL_catalytic"/>
</dbReference>
<accession>F0WBW4</accession>
<dbReference type="PROSITE" id="PS51733">
    <property type="entry name" value="BPL_LPL_CATALYTIC"/>
    <property type="match status" value="1"/>
</dbReference>
<protein>
    <submittedName>
        <fullName evidence="2">Uncharacterized protein AlNc14C54G4152</fullName>
    </submittedName>
</protein>
<reference evidence="2" key="2">
    <citation type="submission" date="2011-02" db="EMBL/GenBank/DDBJ databases">
        <authorList>
            <person name="MacLean D."/>
        </authorList>
    </citation>
    <scope>NUCLEOTIDE SEQUENCE</scope>
</reference>
<name>F0WBW4_9STRA</name>
<reference evidence="2" key="1">
    <citation type="journal article" date="2011" name="PLoS Biol.">
        <title>Gene gain and loss during evolution of obligate parasitism in the white rust pathogen of Arabidopsis thaliana.</title>
        <authorList>
            <person name="Kemen E."/>
            <person name="Gardiner A."/>
            <person name="Schultz-Larsen T."/>
            <person name="Kemen A.C."/>
            <person name="Balmuth A.L."/>
            <person name="Robert-Seilaniantz A."/>
            <person name="Bailey K."/>
            <person name="Holub E."/>
            <person name="Studholme D.J."/>
            <person name="Maclean D."/>
            <person name="Jones J.D."/>
        </authorList>
    </citation>
    <scope>NUCLEOTIDE SEQUENCE</scope>
</reference>
<dbReference type="HOGENOM" id="CLU_075935_0_0_1"/>